<dbReference type="Proteomes" id="UP000266841">
    <property type="component" value="Unassembled WGS sequence"/>
</dbReference>
<dbReference type="EMBL" id="AGNL01020353">
    <property type="protein sequence ID" value="EJK61147.1"/>
    <property type="molecule type" value="Genomic_DNA"/>
</dbReference>
<organism evidence="2 3">
    <name type="scientific">Thalassiosira oceanica</name>
    <name type="common">Marine diatom</name>
    <dbReference type="NCBI Taxonomy" id="159749"/>
    <lineage>
        <taxon>Eukaryota</taxon>
        <taxon>Sar</taxon>
        <taxon>Stramenopiles</taxon>
        <taxon>Ochrophyta</taxon>
        <taxon>Bacillariophyta</taxon>
        <taxon>Coscinodiscophyceae</taxon>
        <taxon>Thalassiosirophycidae</taxon>
        <taxon>Thalassiosirales</taxon>
        <taxon>Thalassiosiraceae</taxon>
        <taxon>Thalassiosira</taxon>
    </lineage>
</organism>
<gene>
    <name evidence="2" type="ORF">THAOC_18411</name>
</gene>
<feature type="compositionally biased region" description="Polar residues" evidence="1">
    <location>
        <begin position="161"/>
        <end position="176"/>
    </location>
</feature>
<comment type="caution">
    <text evidence="2">The sequence shown here is derived from an EMBL/GenBank/DDBJ whole genome shotgun (WGS) entry which is preliminary data.</text>
</comment>
<reference evidence="2 3" key="1">
    <citation type="journal article" date="2012" name="Genome Biol.">
        <title>Genome and low-iron response of an oceanic diatom adapted to chronic iron limitation.</title>
        <authorList>
            <person name="Lommer M."/>
            <person name="Specht M."/>
            <person name="Roy A.S."/>
            <person name="Kraemer L."/>
            <person name="Andreson R."/>
            <person name="Gutowska M.A."/>
            <person name="Wolf J."/>
            <person name="Bergner S.V."/>
            <person name="Schilhabel M.B."/>
            <person name="Klostermeier U.C."/>
            <person name="Beiko R.G."/>
            <person name="Rosenstiel P."/>
            <person name="Hippler M."/>
            <person name="Laroche J."/>
        </authorList>
    </citation>
    <scope>NUCLEOTIDE SEQUENCE [LARGE SCALE GENOMIC DNA]</scope>
    <source>
        <strain evidence="2 3">CCMP1005</strain>
    </source>
</reference>
<feature type="region of interest" description="Disordered" evidence="1">
    <location>
        <begin position="142"/>
        <end position="190"/>
    </location>
</feature>
<evidence type="ECO:0000313" key="2">
    <source>
        <dbReference type="EMBL" id="EJK61147.1"/>
    </source>
</evidence>
<evidence type="ECO:0000313" key="3">
    <source>
        <dbReference type="Proteomes" id="UP000266841"/>
    </source>
</evidence>
<proteinExistence type="predicted"/>
<feature type="non-terminal residue" evidence="2">
    <location>
        <position position="272"/>
    </location>
</feature>
<name>K0SS86_THAOC</name>
<protein>
    <submittedName>
        <fullName evidence="2">Uncharacterized protein</fullName>
    </submittedName>
</protein>
<accession>K0SS86</accession>
<dbReference type="AlphaFoldDB" id="K0SS86"/>
<feature type="compositionally biased region" description="Basic and acidic residues" evidence="1">
    <location>
        <begin position="142"/>
        <end position="153"/>
    </location>
</feature>
<keyword evidence="3" id="KW-1185">Reference proteome</keyword>
<evidence type="ECO:0000256" key="1">
    <source>
        <dbReference type="SAM" id="MobiDB-lite"/>
    </source>
</evidence>
<sequence>MLITVAGHTFLLLARSDGDFDLIDSLANGRLNGRQDLGFRLTCRDCHSLQKAIIASVASRKEEDSAATNIEDFYFDAVLIEPRVALGVDSSEVLKTISGNLTQPHHFIQLPLPHFPGTDALPPPLPDAELDLEMELAAESANKESMDIEDQHPAKQRKSCNGKSDSSQQRNSCNGNTVTDRKRRRSTRLATRSVDELKDLVFKYASEHLRGKTGPVDNMEEILNDFFYKYHADIQNIPVVPLVDQGSAGSRMDFPNFLNAAQESKAVVAETG</sequence>